<proteinExistence type="predicted"/>
<dbReference type="AlphaFoldDB" id="W7TWM3"/>
<dbReference type="OrthoDB" id="10284688at2759"/>
<protein>
    <submittedName>
        <fullName evidence="1">Uncharacterized protein</fullName>
    </submittedName>
</protein>
<reference evidence="1 2" key="1">
    <citation type="journal article" date="2014" name="Mol. Plant">
        <title>Chromosome Scale Genome Assembly and Transcriptome Profiling of Nannochloropsis gaditana in Nitrogen Depletion.</title>
        <authorList>
            <person name="Corteggiani Carpinelli E."/>
            <person name="Telatin A."/>
            <person name="Vitulo N."/>
            <person name="Forcato C."/>
            <person name="D'Angelo M."/>
            <person name="Schiavon R."/>
            <person name="Vezzi A."/>
            <person name="Giacometti G.M."/>
            <person name="Morosinotto T."/>
            <person name="Valle G."/>
        </authorList>
    </citation>
    <scope>NUCLEOTIDE SEQUENCE [LARGE SCALE GENOMIC DNA]</scope>
    <source>
        <strain evidence="1 2">B-31</strain>
    </source>
</reference>
<comment type="caution">
    <text evidence="1">The sequence shown here is derived from an EMBL/GenBank/DDBJ whole genome shotgun (WGS) entry which is preliminary data.</text>
</comment>
<dbReference type="EMBL" id="AZIL01001151">
    <property type="protein sequence ID" value="EWM24749.1"/>
    <property type="molecule type" value="Genomic_DNA"/>
</dbReference>
<gene>
    <name evidence="1" type="ORF">Naga_100513g2</name>
</gene>
<sequence>MCFNYDVQRWSAEEARSQTKRWEMRGFTWNPCPPTRLRQRRGYGCQGFKCINEERWAITGERGGRLGAYGGIVLI</sequence>
<dbReference type="Proteomes" id="UP000019335">
    <property type="component" value="Chromosome 13"/>
</dbReference>
<accession>W7TWM3</accession>
<evidence type="ECO:0000313" key="2">
    <source>
        <dbReference type="Proteomes" id="UP000019335"/>
    </source>
</evidence>
<organism evidence="1 2">
    <name type="scientific">Nannochloropsis gaditana</name>
    <dbReference type="NCBI Taxonomy" id="72520"/>
    <lineage>
        <taxon>Eukaryota</taxon>
        <taxon>Sar</taxon>
        <taxon>Stramenopiles</taxon>
        <taxon>Ochrophyta</taxon>
        <taxon>Eustigmatophyceae</taxon>
        <taxon>Eustigmatales</taxon>
        <taxon>Monodopsidaceae</taxon>
        <taxon>Nannochloropsis</taxon>
    </lineage>
</organism>
<name>W7TWM3_9STRA</name>
<evidence type="ECO:0000313" key="1">
    <source>
        <dbReference type="EMBL" id="EWM24749.1"/>
    </source>
</evidence>
<keyword evidence="2" id="KW-1185">Reference proteome</keyword>